<feature type="domain" description="CSC1/OSCA1-like N-terminal transmembrane" evidence="2">
    <location>
        <begin position="17"/>
        <end position="164"/>
    </location>
</feature>
<evidence type="ECO:0000259" key="3">
    <source>
        <dbReference type="Pfam" id="PF14703"/>
    </source>
</evidence>
<evidence type="ECO:0000259" key="2">
    <source>
        <dbReference type="Pfam" id="PF13967"/>
    </source>
</evidence>
<keyword evidence="1" id="KW-1133">Transmembrane helix</keyword>
<proteinExistence type="predicted"/>
<evidence type="ECO:0008006" key="6">
    <source>
        <dbReference type="Google" id="ProtNLM"/>
    </source>
</evidence>
<keyword evidence="1" id="KW-0472">Membrane</keyword>
<keyword evidence="1" id="KW-0812">Transmembrane</keyword>
<dbReference type="Pfam" id="PF14703">
    <property type="entry name" value="PHM7_cyt"/>
    <property type="match status" value="1"/>
</dbReference>
<accession>A0ABR2VUP2</accession>
<gene>
    <name evidence="4" type="ORF">K7432_011434</name>
</gene>
<comment type="caution">
    <text evidence="4">The sequence shown here is derived from an EMBL/GenBank/DDBJ whole genome shotgun (WGS) entry which is preliminary data.</text>
</comment>
<dbReference type="InterPro" id="IPR032880">
    <property type="entry name" value="CSC1/OSCA1-like_N"/>
</dbReference>
<dbReference type="Proteomes" id="UP001479436">
    <property type="component" value="Unassembled WGS sequence"/>
</dbReference>
<dbReference type="PANTHER" id="PTHR13018:SF5">
    <property type="entry name" value="RE44586P"/>
    <property type="match status" value="1"/>
</dbReference>
<dbReference type="EMBL" id="JASJQH010007758">
    <property type="protein sequence ID" value="KAK9702031.1"/>
    <property type="molecule type" value="Genomic_DNA"/>
</dbReference>
<dbReference type="InterPro" id="IPR045122">
    <property type="entry name" value="Csc1-like"/>
</dbReference>
<evidence type="ECO:0000313" key="4">
    <source>
        <dbReference type="EMBL" id="KAK9702031.1"/>
    </source>
</evidence>
<sequence length="416" mass="47439">MTTLETAKNYSSTIVGVGTQLALTTAVSAISFAAFEAHRRWSLTKHLYINRCNLEKNPSPPPSTALFGWIWTSLTLDEEFYLSHVGLDAAMYIRYLKMAFQLMLFSSIIIGAIVLPLNFFAKEASLDQIEKVSMANIPDGSKMLWVHWIMTHFFSFYALYLLYKNSKDQAYLRILYLQTQARKGCIHTRTVMVTHIPETLRHEQRLKVYFNSLGAGSVESVVFVRRVSKLTRKIKRRNLTLQKLERCHLILARRLIDDLTKKGIKAFDDSNLTPEKTSNLPEISSKILALVETKKLSKRSQLPTFNIAHPSSDLWELIGEIDRTLLDKYQPKPGLGVFFTGPPVVTIDYMLKKFNKLEQRVAELRSLTERASYYTPTSTAFVTFETQVSAQLCAQSIMSSHPVTCHTKMAPERRGL</sequence>
<evidence type="ECO:0000313" key="5">
    <source>
        <dbReference type="Proteomes" id="UP001479436"/>
    </source>
</evidence>
<evidence type="ECO:0000256" key="1">
    <source>
        <dbReference type="SAM" id="Phobius"/>
    </source>
</evidence>
<feature type="transmembrane region" description="Helical" evidence="1">
    <location>
        <begin position="102"/>
        <end position="121"/>
    </location>
</feature>
<dbReference type="InterPro" id="IPR027815">
    <property type="entry name" value="CSC1/OSCA1-like_cyt"/>
</dbReference>
<feature type="non-terminal residue" evidence="4">
    <location>
        <position position="416"/>
    </location>
</feature>
<feature type="transmembrane region" description="Helical" evidence="1">
    <location>
        <begin position="144"/>
        <end position="163"/>
    </location>
</feature>
<keyword evidence="5" id="KW-1185">Reference proteome</keyword>
<dbReference type="PANTHER" id="PTHR13018">
    <property type="entry name" value="PROBABLE MEMBRANE PROTEIN DUF221-RELATED"/>
    <property type="match status" value="1"/>
</dbReference>
<organism evidence="4 5">
    <name type="scientific">Basidiobolus ranarum</name>
    <dbReference type="NCBI Taxonomy" id="34480"/>
    <lineage>
        <taxon>Eukaryota</taxon>
        <taxon>Fungi</taxon>
        <taxon>Fungi incertae sedis</taxon>
        <taxon>Zoopagomycota</taxon>
        <taxon>Entomophthoromycotina</taxon>
        <taxon>Basidiobolomycetes</taxon>
        <taxon>Basidiobolales</taxon>
        <taxon>Basidiobolaceae</taxon>
        <taxon>Basidiobolus</taxon>
    </lineage>
</organism>
<feature type="transmembrane region" description="Helical" evidence="1">
    <location>
        <begin position="12"/>
        <end position="35"/>
    </location>
</feature>
<feature type="domain" description="CSC1/OSCA1-like cytosolic" evidence="3">
    <location>
        <begin position="189"/>
        <end position="412"/>
    </location>
</feature>
<reference evidence="4 5" key="1">
    <citation type="submission" date="2023-04" db="EMBL/GenBank/DDBJ databases">
        <title>Genome of Basidiobolus ranarum AG-B5.</title>
        <authorList>
            <person name="Stajich J.E."/>
            <person name="Carter-House D."/>
            <person name="Gryganskyi A."/>
        </authorList>
    </citation>
    <scope>NUCLEOTIDE SEQUENCE [LARGE SCALE GENOMIC DNA]</scope>
    <source>
        <strain evidence="4 5">AG-B5</strain>
    </source>
</reference>
<name>A0ABR2VUP2_9FUNG</name>
<protein>
    <recommendedName>
        <fullName evidence="6">CSC1/OSCA1-like N-terminal transmembrane domain-containing protein</fullName>
    </recommendedName>
</protein>
<dbReference type="Pfam" id="PF13967">
    <property type="entry name" value="RSN1_TM"/>
    <property type="match status" value="1"/>
</dbReference>